<sequence>MDPKKRDTQSRPRETTNILYDYELKNAPGKSIVGLEVTYPPGGFTPPPTHAGATVVAHVTEGCILSGMNGNPPRVYGAGESFMETPGCHHTAGENTSHDISAKLVAVFVVNTEVVRKGYEGLTVIDEEWVVSK</sequence>
<evidence type="ECO:0000313" key="2">
    <source>
        <dbReference type="EMBL" id="KAK2608183.1"/>
    </source>
</evidence>
<reference evidence="2" key="1">
    <citation type="submission" date="2023-06" db="EMBL/GenBank/DDBJ databases">
        <authorList>
            <person name="Noh H."/>
        </authorList>
    </citation>
    <scope>NUCLEOTIDE SEQUENCE</scope>
    <source>
        <strain evidence="2">DUCC20226</strain>
    </source>
</reference>
<name>A0AAD9W469_PHOAM</name>
<dbReference type="PANTHER" id="PTHR38599:SF1">
    <property type="entry name" value="CUPIN DOMAIN PROTEIN (AFU_ORTHOLOGUE AFUA_3G13620)"/>
    <property type="match status" value="1"/>
</dbReference>
<dbReference type="Pfam" id="PF07883">
    <property type="entry name" value="Cupin_2"/>
    <property type="match status" value="1"/>
</dbReference>
<feature type="domain" description="Cupin type-2" evidence="1">
    <location>
        <begin position="36"/>
        <end position="108"/>
    </location>
</feature>
<dbReference type="InterPro" id="IPR014710">
    <property type="entry name" value="RmlC-like_jellyroll"/>
</dbReference>
<dbReference type="SUPFAM" id="SSF51182">
    <property type="entry name" value="RmlC-like cupins"/>
    <property type="match status" value="1"/>
</dbReference>
<keyword evidence="3" id="KW-1185">Reference proteome</keyword>
<dbReference type="EMBL" id="JAUJFL010000003">
    <property type="protein sequence ID" value="KAK2608183.1"/>
    <property type="molecule type" value="Genomic_DNA"/>
</dbReference>
<dbReference type="AlphaFoldDB" id="A0AAD9W469"/>
<organism evidence="2 3">
    <name type="scientific">Phomopsis amygdali</name>
    <name type="common">Fusicoccum amygdali</name>
    <dbReference type="NCBI Taxonomy" id="1214568"/>
    <lineage>
        <taxon>Eukaryota</taxon>
        <taxon>Fungi</taxon>
        <taxon>Dikarya</taxon>
        <taxon>Ascomycota</taxon>
        <taxon>Pezizomycotina</taxon>
        <taxon>Sordariomycetes</taxon>
        <taxon>Sordariomycetidae</taxon>
        <taxon>Diaporthales</taxon>
        <taxon>Diaporthaceae</taxon>
        <taxon>Diaporthe</taxon>
    </lineage>
</organism>
<dbReference type="InterPro" id="IPR013096">
    <property type="entry name" value="Cupin_2"/>
</dbReference>
<proteinExistence type="predicted"/>
<comment type="caution">
    <text evidence="2">The sequence shown here is derived from an EMBL/GenBank/DDBJ whole genome shotgun (WGS) entry which is preliminary data.</text>
</comment>
<protein>
    <recommendedName>
        <fullName evidence="1">Cupin type-2 domain-containing protein</fullName>
    </recommendedName>
</protein>
<evidence type="ECO:0000259" key="1">
    <source>
        <dbReference type="Pfam" id="PF07883"/>
    </source>
</evidence>
<dbReference type="PANTHER" id="PTHR38599">
    <property type="entry name" value="CUPIN DOMAIN PROTEIN (AFU_ORTHOLOGUE AFUA_3G13620)"/>
    <property type="match status" value="1"/>
</dbReference>
<dbReference type="InterPro" id="IPR011051">
    <property type="entry name" value="RmlC_Cupin_sf"/>
</dbReference>
<gene>
    <name evidence="2" type="ORF">N8I77_006807</name>
</gene>
<accession>A0AAD9W469</accession>
<dbReference type="Proteomes" id="UP001265746">
    <property type="component" value="Unassembled WGS sequence"/>
</dbReference>
<dbReference type="Gene3D" id="2.60.120.10">
    <property type="entry name" value="Jelly Rolls"/>
    <property type="match status" value="1"/>
</dbReference>
<evidence type="ECO:0000313" key="3">
    <source>
        <dbReference type="Proteomes" id="UP001265746"/>
    </source>
</evidence>